<evidence type="ECO:0000313" key="4">
    <source>
        <dbReference type="Proteomes" id="UP000294697"/>
    </source>
</evidence>
<dbReference type="RefSeq" id="WP_111573448.1">
    <property type="nucleotide sequence ID" value="NZ_QLME01000036.1"/>
</dbReference>
<evidence type="ECO:0000256" key="1">
    <source>
        <dbReference type="ARBA" id="ARBA00006539"/>
    </source>
</evidence>
<dbReference type="Pfam" id="PF06782">
    <property type="entry name" value="UPF0236"/>
    <property type="match status" value="1"/>
</dbReference>
<sequence>MDNIIQDFSENFIRHIEKYLDNLFEGEKKDISELIEIMQQDMDKLGREALAHVLEKMDQEIMESKERKKSWNIQARDMDKTLITQFGEVKYQRTYYASKNSEDTDYTYLVDDIFGIERYQRLDKGLELDLVEKAEEYSYQKAADMASKVVPLSKQTTLNKIKKLGKIDNRATDEKLEEKEKKKLKYLYIEADEDHISIQKKNRDEDEKDKSENKVTKLVYVHEGRQGARNKLKNVKFFSGIYNKSEDLWEEVLSYIDDIYDMDYIETIFLAGDGANWIKTGLKEIQKTKYVLDRYHLNKYVLKATGHYPKQRSNLWLGLNQAKIKWVRSTFKILSKEAENEEQKERVKEARNYIYSNWAGIENYANDPNSQVCSAEGHVSHVLASRMSSRPLAWSEDGADRMARLRVFKYNGGKKDDLFKLYEHKEKEKRIKMRTEKIIDHRKTLFPVAKETVPALRKGKVSGLQRAIRSLAF</sequence>
<dbReference type="OrthoDB" id="2162583at2"/>
<organism evidence="3 4">
    <name type="scientific">Halanaerobium saccharolyticum</name>
    <dbReference type="NCBI Taxonomy" id="43595"/>
    <lineage>
        <taxon>Bacteria</taxon>
        <taxon>Bacillati</taxon>
        <taxon>Bacillota</taxon>
        <taxon>Clostridia</taxon>
        <taxon>Halanaerobiales</taxon>
        <taxon>Halanaerobiaceae</taxon>
        <taxon>Halanaerobium</taxon>
    </lineage>
</organism>
<keyword evidence="2" id="KW-0175">Coiled coil</keyword>
<gene>
    <name evidence="3" type="ORF">C8C77_13922</name>
</gene>
<dbReference type="NCBIfam" id="NF033529">
    <property type="entry name" value="transpos_ISLre2"/>
    <property type="match status" value="1"/>
</dbReference>
<reference evidence="3 4" key="1">
    <citation type="submission" date="2019-03" db="EMBL/GenBank/DDBJ databases">
        <title>Subsurface microbial communities from deep shales in Ohio and West Virginia, USA.</title>
        <authorList>
            <person name="Wrighton K."/>
        </authorList>
    </citation>
    <scope>NUCLEOTIDE SEQUENCE [LARGE SCALE GENOMIC DNA]</scope>
    <source>
        <strain evidence="3 4">MSL9.2</strain>
    </source>
</reference>
<name>A0A4R7YMU1_9FIRM</name>
<evidence type="ECO:0000256" key="2">
    <source>
        <dbReference type="SAM" id="Coils"/>
    </source>
</evidence>
<dbReference type="InterPro" id="IPR009620">
    <property type="entry name" value="UPF0236"/>
</dbReference>
<feature type="coiled-coil region" evidence="2">
    <location>
        <begin position="28"/>
        <end position="74"/>
    </location>
</feature>
<dbReference type="AlphaFoldDB" id="A0A4R7YMU1"/>
<protein>
    <submittedName>
        <fullName evidence="3">Uncharacterized protein UPF0236</fullName>
    </submittedName>
</protein>
<proteinExistence type="inferred from homology"/>
<comment type="similarity">
    <text evidence="1">Belongs to the UPF0236 family.</text>
</comment>
<accession>A0A4R7YMU1</accession>
<dbReference type="EMBL" id="SODA01000039">
    <property type="protein sequence ID" value="TDV97959.1"/>
    <property type="molecule type" value="Genomic_DNA"/>
</dbReference>
<comment type="caution">
    <text evidence="3">The sequence shown here is derived from an EMBL/GenBank/DDBJ whole genome shotgun (WGS) entry which is preliminary data.</text>
</comment>
<dbReference type="Proteomes" id="UP000294697">
    <property type="component" value="Unassembled WGS sequence"/>
</dbReference>
<evidence type="ECO:0000313" key="3">
    <source>
        <dbReference type="EMBL" id="TDV97959.1"/>
    </source>
</evidence>